<dbReference type="GO" id="GO:0000422">
    <property type="term" value="P:autophagy of mitochondrion"/>
    <property type="evidence" value="ECO:0007669"/>
    <property type="project" value="TreeGrafter"/>
</dbReference>
<dbReference type="Gene3D" id="1.25.40.10">
    <property type="entry name" value="Tetratricopeptide repeat domain"/>
    <property type="match status" value="1"/>
</dbReference>
<keyword evidence="7 8" id="KW-0472">Membrane</keyword>
<evidence type="ECO:0008006" key="11">
    <source>
        <dbReference type="Google" id="ProtNLM"/>
    </source>
</evidence>
<dbReference type="GO" id="GO:0005778">
    <property type="term" value="C:peroxisomal membrane"/>
    <property type="evidence" value="ECO:0007669"/>
    <property type="project" value="TreeGrafter"/>
</dbReference>
<reference evidence="9 10" key="1">
    <citation type="journal article" date="2023" name="Nat. Commun.">
        <title>Origin of minicircular mitochondrial genomes in red algae.</title>
        <authorList>
            <person name="Lee Y."/>
            <person name="Cho C.H."/>
            <person name="Lee Y.M."/>
            <person name="Park S.I."/>
            <person name="Yang J.H."/>
            <person name="West J.A."/>
            <person name="Bhattacharya D."/>
            <person name="Yoon H.S."/>
        </authorList>
    </citation>
    <scope>NUCLEOTIDE SEQUENCE [LARGE SCALE GENOMIC DNA]</scope>
    <source>
        <strain evidence="9 10">CCMP1338</strain>
        <tissue evidence="9">Whole cell</tissue>
    </source>
</reference>
<dbReference type="Pfam" id="PF14853">
    <property type="entry name" value="Fis1_TPR_C"/>
    <property type="match status" value="1"/>
</dbReference>
<evidence type="ECO:0000256" key="4">
    <source>
        <dbReference type="ARBA" id="ARBA00022787"/>
    </source>
</evidence>
<dbReference type="Pfam" id="PF14852">
    <property type="entry name" value="Fis1_TPR_N"/>
    <property type="match status" value="1"/>
</dbReference>
<evidence type="ECO:0000256" key="6">
    <source>
        <dbReference type="ARBA" id="ARBA00023128"/>
    </source>
</evidence>
<dbReference type="Proteomes" id="UP001157974">
    <property type="component" value="Unassembled WGS sequence"/>
</dbReference>
<feature type="transmembrane region" description="Helical" evidence="8">
    <location>
        <begin position="119"/>
        <end position="140"/>
    </location>
</feature>
<dbReference type="PANTHER" id="PTHR13247">
    <property type="entry name" value="TETRATRICOPEPTIDE REPEAT PROTEIN 11 TPR REPEAT PROTEIN 11"/>
    <property type="match status" value="1"/>
</dbReference>
<comment type="caution">
    <text evidence="9">The sequence shown here is derived from an EMBL/GenBank/DDBJ whole genome shotgun (WGS) entry which is preliminary data.</text>
</comment>
<evidence type="ECO:0000313" key="10">
    <source>
        <dbReference type="Proteomes" id="UP001157974"/>
    </source>
</evidence>
<dbReference type="GO" id="GO:0016559">
    <property type="term" value="P:peroxisome fission"/>
    <property type="evidence" value="ECO:0007669"/>
    <property type="project" value="TreeGrafter"/>
</dbReference>
<keyword evidence="10" id="KW-1185">Reference proteome</keyword>
<evidence type="ECO:0000256" key="8">
    <source>
        <dbReference type="SAM" id="Phobius"/>
    </source>
</evidence>
<keyword evidence="5 8" id="KW-1133">Transmembrane helix</keyword>
<dbReference type="SUPFAM" id="SSF48452">
    <property type="entry name" value="TPR-like"/>
    <property type="match status" value="1"/>
</dbReference>
<gene>
    <name evidence="9" type="ORF">NDN08_002403</name>
</gene>
<protein>
    <recommendedName>
        <fullName evidence="11">Mitochondrial fission 1 protein</fullName>
    </recommendedName>
</protein>
<evidence type="ECO:0000256" key="1">
    <source>
        <dbReference type="ARBA" id="ARBA00004572"/>
    </source>
</evidence>
<evidence type="ECO:0000313" key="9">
    <source>
        <dbReference type="EMBL" id="KAJ8905900.1"/>
    </source>
</evidence>
<keyword evidence="4" id="KW-1000">Mitochondrion outer membrane</keyword>
<dbReference type="PANTHER" id="PTHR13247:SF0">
    <property type="entry name" value="MITOCHONDRIAL FISSION 1 PROTEIN"/>
    <property type="match status" value="1"/>
</dbReference>
<sequence length="143" mass="15883">MNFTDDSSIEPFLKDFEAQYIAQQEAEHPDADATFNYGWALIRSKPVQNVVKGRKLMQDLLSRGYNKTDCLYYVAMADYKLDNALEARKNLETILRVDPECRPAKILLQSVDDKISKDGWVGVGLAGLGIAAVAGVLSAISRK</sequence>
<comment type="similarity">
    <text evidence="2">Belongs to the FIS1 family.</text>
</comment>
<name>A0AAV8UTL7_9RHOD</name>
<accession>A0AAV8UTL7</accession>
<dbReference type="InterPro" id="IPR028061">
    <property type="entry name" value="Fis1_TPR_C"/>
</dbReference>
<dbReference type="InterPro" id="IPR011990">
    <property type="entry name" value="TPR-like_helical_dom_sf"/>
</dbReference>
<dbReference type="CDD" id="cd12212">
    <property type="entry name" value="Fis1"/>
    <property type="match status" value="1"/>
</dbReference>
<organism evidence="9 10">
    <name type="scientific">Rhodosorus marinus</name>
    <dbReference type="NCBI Taxonomy" id="101924"/>
    <lineage>
        <taxon>Eukaryota</taxon>
        <taxon>Rhodophyta</taxon>
        <taxon>Stylonematophyceae</taxon>
        <taxon>Stylonematales</taxon>
        <taxon>Stylonemataceae</taxon>
        <taxon>Rhodosorus</taxon>
    </lineage>
</organism>
<evidence type="ECO:0000256" key="2">
    <source>
        <dbReference type="ARBA" id="ARBA00008937"/>
    </source>
</evidence>
<evidence type="ECO:0000256" key="3">
    <source>
        <dbReference type="ARBA" id="ARBA00022692"/>
    </source>
</evidence>
<dbReference type="GO" id="GO:0005741">
    <property type="term" value="C:mitochondrial outer membrane"/>
    <property type="evidence" value="ECO:0007669"/>
    <property type="project" value="UniProtKB-SubCell"/>
</dbReference>
<proteinExistence type="inferred from homology"/>
<evidence type="ECO:0000256" key="5">
    <source>
        <dbReference type="ARBA" id="ARBA00022989"/>
    </source>
</evidence>
<dbReference type="EMBL" id="JAMWBK010000004">
    <property type="protein sequence ID" value="KAJ8905900.1"/>
    <property type="molecule type" value="Genomic_DNA"/>
</dbReference>
<keyword evidence="6" id="KW-0496">Mitochondrion</keyword>
<dbReference type="InterPro" id="IPR028058">
    <property type="entry name" value="Fis1_TPR_N"/>
</dbReference>
<evidence type="ECO:0000256" key="7">
    <source>
        <dbReference type="ARBA" id="ARBA00023136"/>
    </source>
</evidence>
<dbReference type="InterPro" id="IPR016543">
    <property type="entry name" value="Fis1"/>
</dbReference>
<dbReference type="GO" id="GO:0000266">
    <property type="term" value="P:mitochondrial fission"/>
    <property type="evidence" value="ECO:0007669"/>
    <property type="project" value="InterPro"/>
</dbReference>
<comment type="subcellular location">
    <subcellularLocation>
        <location evidence="1">Mitochondrion outer membrane</location>
        <topology evidence="1">Single-pass membrane protein</topology>
    </subcellularLocation>
</comment>
<dbReference type="AlphaFoldDB" id="A0AAV8UTL7"/>
<keyword evidence="3 8" id="KW-0812">Transmembrane</keyword>
<dbReference type="InterPro" id="IPR033745">
    <property type="entry name" value="Fis1_cytosol"/>
</dbReference>